<comment type="caution">
    <text evidence="2">The sequence shown here is derived from an EMBL/GenBank/DDBJ whole genome shotgun (WGS) entry which is preliminary data.</text>
</comment>
<protein>
    <submittedName>
        <fullName evidence="2">DUF4383 domain-containing protein</fullName>
    </submittedName>
</protein>
<gene>
    <name evidence="2" type="ORF">FCG67_09565</name>
</gene>
<evidence type="ECO:0000313" key="3">
    <source>
        <dbReference type="Proteomes" id="UP000305109"/>
    </source>
</evidence>
<feature type="transmembrane region" description="Helical" evidence="1">
    <location>
        <begin position="52"/>
        <end position="72"/>
    </location>
</feature>
<feature type="transmembrane region" description="Helical" evidence="1">
    <location>
        <begin position="79"/>
        <end position="100"/>
    </location>
</feature>
<keyword evidence="1" id="KW-0472">Membrane</keyword>
<dbReference type="Pfam" id="PF14325">
    <property type="entry name" value="DUF4383"/>
    <property type="match status" value="1"/>
</dbReference>
<feature type="transmembrane region" description="Helical" evidence="1">
    <location>
        <begin position="12"/>
        <end position="32"/>
    </location>
</feature>
<reference evidence="2 3" key="1">
    <citation type="submission" date="2019-04" db="EMBL/GenBank/DDBJ databases">
        <title>Rhodococcus oryzae sp. nov., a novel actinomycete isolated from rhizosphere soil of rice (Oryza sativa L.).</title>
        <authorList>
            <person name="Li C."/>
        </authorList>
    </citation>
    <scope>NUCLEOTIDE SEQUENCE [LARGE SCALE GENOMIC DNA]</scope>
    <source>
        <strain evidence="2 3">NEAU-CX67</strain>
    </source>
</reference>
<evidence type="ECO:0000313" key="2">
    <source>
        <dbReference type="EMBL" id="TJZ78648.1"/>
    </source>
</evidence>
<dbReference type="RefSeq" id="WP_136909887.1">
    <property type="nucleotide sequence ID" value="NZ_SUMD01000004.1"/>
</dbReference>
<organism evidence="2 3">
    <name type="scientific">Rhodococcus oryzae</name>
    <dbReference type="NCBI Taxonomy" id="2571143"/>
    <lineage>
        <taxon>Bacteria</taxon>
        <taxon>Bacillati</taxon>
        <taxon>Actinomycetota</taxon>
        <taxon>Actinomycetes</taxon>
        <taxon>Mycobacteriales</taxon>
        <taxon>Nocardiaceae</taxon>
        <taxon>Rhodococcus</taxon>
    </lineage>
</organism>
<sequence length="156" mass="16580">MSRSRLASALPVQKAALVFALVFVTVGLLGFVPGVTTDYAMLALAHDSHAELFGVFEVSVLNNVVHLVFGVVGVASCRWVGASALFLVLGGIINLLFWVYGLIVDEESGADFLPTNPADYWLHFGLGLAMIAVFFATPRLGTTAATDPHLPHSPVE</sequence>
<accession>A0ABY2RLK5</accession>
<keyword evidence="1" id="KW-1133">Transmembrane helix</keyword>
<dbReference type="Proteomes" id="UP000305109">
    <property type="component" value="Unassembled WGS sequence"/>
</dbReference>
<dbReference type="EMBL" id="SUMD01000004">
    <property type="protein sequence ID" value="TJZ78648.1"/>
    <property type="molecule type" value="Genomic_DNA"/>
</dbReference>
<name>A0ABY2RLK5_9NOCA</name>
<feature type="transmembrane region" description="Helical" evidence="1">
    <location>
        <begin position="120"/>
        <end position="137"/>
    </location>
</feature>
<evidence type="ECO:0000256" key="1">
    <source>
        <dbReference type="SAM" id="Phobius"/>
    </source>
</evidence>
<keyword evidence="3" id="KW-1185">Reference proteome</keyword>
<keyword evidence="1" id="KW-0812">Transmembrane</keyword>
<proteinExistence type="predicted"/>